<comment type="similarity">
    <text evidence="2">Belongs to the CorA metal ion transporter (MIT) (TC 1.A.35) family.</text>
</comment>
<protein>
    <submittedName>
        <fullName evidence="10">Uncharacterized protein</fullName>
    </submittedName>
</protein>
<feature type="region of interest" description="Disordered" evidence="8">
    <location>
        <begin position="1"/>
        <end position="91"/>
    </location>
</feature>
<keyword evidence="5 9" id="KW-0812">Transmembrane</keyword>
<dbReference type="Proteomes" id="UP001175261">
    <property type="component" value="Unassembled WGS sequence"/>
</dbReference>
<dbReference type="Gene3D" id="3.30.460.20">
    <property type="entry name" value="CorA soluble domain-like"/>
    <property type="match status" value="1"/>
</dbReference>
<dbReference type="PANTHER" id="PTHR46494:SF1">
    <property type="entry name" value="CORA FAMILY METAL ION TRANSPORTER (EUROFUNG)"/>
    <property type="match status" value="1"/>
</dbReference>
<evidence type="ECO:0000256" key="8">
    <source>
        <dbReference type="SAM" id="MobiDB-lite"/>
    </source>
</evidence>
<organism evidence="10 11">
    <name type="scientific">Sarocladium strictum</name>
    <name type="common">Black bundle disease fungus</name>
    <name type="synonym">Acremonium strictum</name>
    <dbReference type="NCBI Taxonomy" id="5046"/>
    <lineage>
        <taxon>Eukaryota</taxon>
        <taxon>Fungi</taxon>
        <taxon>Dikarya</taxon>
        <taxon>Ascomycota</taxon>
        <taxon>Pezizomycotina</taxon>
        <taxon>Sordariomycetes</taxon>
        <taxon>Hypocreomycetidae</taxon>
        <taxon>Hypocreales</taxon>
        <taxon>Sarocladiaceae</taxon>
        <taxon>Sarocladium</taxon>
    </lineage>
</organism>
<evidence type="ECO:0000313" key="10">
    <source>
        <dbReference type="EMBL" id="KAK0388376.1"/>
    </source>
</evidence>
<dbReference type="SUPFAM" id="SSF143865">
    <property type="entry name" value="CorA soluble domain-like"/>
    <property type="match status" value="1"/>
</dbReference>
<accession>A0AA39GJV8</accession>
<evidence type="ECO:0000256" key="9">
    <source>
        <dbReference type="SAM" id="Phobius"/>
    </source>
</evidence>
<dbReference type="GO" id="GO:0000287">
    <property type="term" value="F:magnesium ion binding"/>
    <property type="evidence" value="ECO:0007669"/>
    <property type="project" value="TreeGrafter"/>
</dbReference>
<evidence type="ECO:0000313" key="11">
    <source>
        <dbReference type="Proteomes" id="UP001175261"/>
    </source>
</evidence>
<feature type="transmembrane region" description="Helical" evidence="9">
    <location>
        <begin position="566"/>
        <end position="585"/>
    </location>
</feature>
<evidence type="ECO:0000256" key="4">
    <source>
        <dbReference type="ARBA" id="ARBA00022475"/>
    </source>
</evidence>
<keyword evidence="11" id="KW-1185">Reference proteome</keyword>
<evidence type="ECO:0000256" key="6">
    <source>
        <dbReference type="ARBA" id="ARBA00022989"/>
    </source>
</evidence>
<dbReference type="AlphaFoldDB" id="A0AA39GJV8"/>
<dbReference type="PANTHER" id="PTHR46494">
    <property type="entry name" value="CORA FAMILY METAL ION TRANSPORTER (EUROFUNG)"/>
    <property type="match status" value="1"/>
</dbReference>
<dbReference type="GO" id="GO:0015087">
    <property type="term" value="F:cobalt ion transmembrane transporter activity"/>
    <property type="evidence" value="ECO:0007669"/>
    <property type="project" value="TreeGrafter"/>
</dbReference>
<keyword evidence="7 9" id="KW-0472">Membrane</keyword>
<reference evidence="10" key="1">
    <citation type="submission" date="2022-10" db="EMBL/GenBank/DDBJ databases">
        <title>Determination and structural analysis of whole genome sequence of Sarocladium strictum F4-1.</title>
        <authorList>
            <person name="Hu L."/>
            <person name="Jiang Y."/>
        </authorList>
    </citation>
    <scope>NUCLEOTIDE SEQUENCE</scope>
    <source>
        <strain evidence="10">F4-1</strain>
    </source>
</reference>
<comment type="caution">
    <text evidence="10">The sequence shown here is derived from an EMBL/GenBank/DDBJ whole genome shotgun (WGS) entry which is preliminary data.</text>
</comment>
<name>A0AA39GJV8_SARSR</name>
<dbReference type="GO" id="GO:0015095">
    <property type="term" value="F:magnesium ion transmembrane transporter activity"/>
    <property type="evidence" value="ECO:0007669"/>
    <property type="project" value="TreeGrafter"/>
</dbReference>
<evidence type="ECO:0000256" key="7">
    <source>
        <dbReference type="ARBA" id="ARBA00023136"/>
    </source>
</evidence>
<evidence type="ECO:0000256" key="3">
    <source>
        <dbReference type="ARBA" id="ARBA00022448"/>
    </source>
</evidence>
<gene>
    <name evidence="10" type="ORF">NLU13_4621</name>
</gene>
<feature type="region of interest" description="Disordered" evidence="8">
    <location>
        <begin position="273"/>
        <end position="300"/>
    </location>
</feature>
<dbReference type="GO" id="GO:0050897">
    <property type="term" value="F:cobalt ion binding"/>
    <property type="evidence" value="ECO:0007669"/>
    <property type="project" value="TreeGrafter"/>
</dbReference>
<evidence type="ECO:0000256" key="1">
    <source>
        <dbReference type="ARBA" id="ARBA00004651"/>
    </source>
</evidence>
<dbReference type="InterPro" id="IPR002523">
    <property type="entry name" value="MgTranspt_CorA/ZnTranspt_ZntB"/>
</dbReference>
<dbReference type="SUPFAM" id="SSF144083">
    <property type="entry name" value="Magnesium transport protein CorA, transmembrane region"/>
    <property type="match status" value="1"/>
</dbReference>
<sequence>MADKPARRSTLPTLAEASPAGEVPPSVATRSAEIRAVQEPADPAVNPAHGLSINTTGQPHAGSEAAAAAAHGNPRDSGGGEPANFSPILRRRNTRAATFKNVDHYDNFDHSYSARPGWEPGAEPGYDPLLPNGGHAATPTLHADCEITVVDFNANRMVKRQFTNETFIDFLDDRSPKDDWAKCRWINVNGLSWDVISAIGEKKKLHRLAIEDIMNIRNRTKTDWYPNHAFLVLTLQKLVHLVDDEDDSTDTDSTYSSRTFPVLRDSLRDFWRTTRNPPHDQEQSVFGNGSPSGSNDGVDPSYRSSLLETSMIRSLQRYHASGNEARTEYMETHSSLAPWKMAVSAEQVSIFLTTDNTVISFFEISAGDVERPIITRLETHGTTLRTSYDGSLLVQAILDAIIDLAFPLTAIYTDIIGDLELDALTAPHIRQSRSLYICISEINKMLSFLNPIENIINVLRDHKTFLSQEQAMEALARPEAGVIITPMTHTYLGDVLDHCIIITENLQALKNGSDNLINLIFNTLSAHQNESMKQLTIVTIIFLPLTFITGFFGMNFEHFPEITHGIWYFWACAVPTVCVTLLVLGREILYNWLIRFLQRRHVVSLRKKRRRSSVGRMYKNK</sequence>
<evidence type="ECO:0000256" key="5">
    <source>
        <dbReference type="ARBA" id="ARBA00022692"/>
    </source>
</evidence>
<dbReference type="InterPro" id="IPR045861">
    <property type="entry name" value="CorA_cytoplasmic_dom"/>
</dbReference>
<dbReference type="Gene3D" id="1.20.58.340">
    <property type="entry name" value="Magnesium transport protein CorA, transmembrane region"/>
    <property type="match status" value="2"/>
</dbReference>
<comment type="subcellular location">
    <subcellularLocation>
        <location evidence="1">Cell membrane</location>
        <topology evidence="1">Multi-pass membrane protein</topology>
    </subcellularLocation>
</comment>
<dbReference type="EMBL" id="JAPDFR010000003">
    <property type="protein sequence ID" value="KAK0388376.1"/>
    <property type="molecule type" value="Genomic_DNA"/>
</dbReference>
<proteinExistence type="inferred from homology"/>
<dbReference type="Pfam" id="PF01544">
    <property type="entry name" value="CorA"/>
    <property type="match status" value="1"/>
</dbReference>
<keyword evidence="4" id="KW-1003">Cell membrane</keyword>
<dbReference type="InterPro" id="IPR045863">
    <property type="entry name" value="CorA_TM1_TM2"/>
</dbReference>
<evidence type="ECO:0000256" key="2">
    <source>
        <dbReference type="ARBA" id="ARBA00009765"/>
    </source>
</evidence>
<feature type="transmembrane region" description="Helical" evidence="9">
    <location>
        <begin position="535"/>
        <end position="554"/>
    </location>
</feature>
<keyword evidence="3" id="KW-0813">Transport</keyword>
<feature type="compositionally biased region" description="Polar residues" evidence="8">
    <location>
        <begin position="283"/>
        <end position="295"/>
    </location>
</feature>
<keyword evidence="6 9" id="KW-1133">Transmembrane helix</keyword>
<feature type="compositionally biased region" description="Basic and acidic residues" evidence="8">
    <location>
        <begin position="273"/>
        <end position="282"/>
    </location>
</feature>
<dbReference type="GO" id="GO:0005886">
    <property type="term" value="C:plasma membrane"/>
    <property type="evidence" value="ECO:0007669"/>
    <property type="project" value="UniProtKB-SubCell"/>
</dbReference>